<dbReference type="OrthoDB" id="844594at2759"/>
<dbReference type="SUPFAM" id="SSF47954">
    <property type="entry name" value="Cyclin-like"/>
    <property type="match status" value="1"/>
</dbReference>
<name>A0A7J6UUV9_THATH</name>
<dbReference type="InterPro" id="IPR028309">
    <property type="entry name" value="RB_fam"/>
</dbReference>
<comment type="caution">
    <text evidence="2">The sequence shown here is derived from an EMBL/GenBank/DDBJ whole genome shotgun (WGS) entry which is preliminary data.</text>
</comment>
<dbReference type="GO" id="GO:0030154">
    <property type="term" value="P:cell differentiation"/>
    <property type="evidence" value="ECO:0007669"/>
    <property type="project" value="TreeGrafter"/>
</dbReference>
<dbReference type="GO" id="GO:0006357">
    <property type="term" value="P:regulation of transcription by RNA polymerase II"/>
    <property type="evidence" value="ECO:0007669"/>
    <property type="project" value="InterPro"/>
</dbReference>
<dbReference type="AlphaFoldDB" id="A0A7J6UUV9"/>
<evidence type="ECO:0000313" key="3">
    <source>
        <dbReference type="Proteomes" id="UP000554482"/>
    </source>
</evidence>
<gene>
    <name evidence="2" type="ORF">FRX31_034063</name>
</gene>
<dbReference type="GO" id="GO:0005634">
    <property type="term" value="C:nucleus"/>
    <property type="evidence" value="ECO:0007669"/>
    <property type="project" value="InterPro"/>
</dbReference>
<organism evidence="2 3">
    <name type="scientific">Thalictrum thalictroides</name>
    <name type="common">Rue-anemone</name>
    <name type="synonym">Anemone thalictroides</name>
    <dbReference type="NCBI Taxonomy" id="46969"/>
    <lineage>
        <taxon>Eukaryota</taxon>
        <taxon>Viridiplantae</taxon>
        <taxon>Streptophyta</taxon>
        <taxon>Embryophyta</taxon>
        <taxon>Tracheophyta</taxon>
        <taxon>Spermatophyta</taxon>
        <taxon>Magnoliopsida</taxon>
        <taxon>Ranunculales</taxon>
        <taxon>Ranunculaceae</taxon>
        <taxon>Thalictroideae</taxon>
        <taxon>Thalictrum</taxon>
    </lineage>
</organism>
<dbReference type="GO" id="GO:0005667">
    <property type="term" value="C:transcription regulator complex"/>
    <property type="evidence" value="ECO:0007669"/>
    <property type="project" value="TreeGrafter"/>
</dbReference>
<dbReference type="Proteomes" id="UP000554482">
    <property type="component" value="Unassembled WGS sequence"/>
</dbReference>
<sequence>MTERLQLSQHVKENVYRLVQKILSQRTALFFNRHIDQIILCSLYGVSKISHIKLTFREIIYNYRKQPHCKPQVFRSVFVDWSSTQHSGKTGQDYVDIITFYNEVFIPSVKALLVELGPAGETQIINRLHGVNSNAGGRCPGSPKLTPFPSLPDMSPKKVSRAHNVYVSPLKSSKMDAMISHSTRSYYACVGESTHAYQSPSKDLTAINNRLNGKKVNNRLNFDDVGLVCDSLVNGNGSCNSSSNVPLKKTPFSTVAVLKSPVKSEEYVL</sequence>
<keyword evidence="3" id="KW-1185">Reference proteome</keyword>
<dbReference type="InterPro" id="IPR036915">
    <property type="entry name" value="Cyclin-like_sf"/>
</dbReference>
<dbReference type="GO" id="GO:0000977">
    <property type="term" value="F:RNA polymerase II transcription regulatory region sequence-specific DNA binding"/>
    <property type="evidence" value="ECO:0007669"/>
    <property type="project" value="TreeGrafter"/>
</dbReference>
<feature type="domain" description="Retinoblastoma-associated protein B-box" evidence="1">
    <location>
        <begin position="1"/>
        <end position="110"/>
    </location>
</feature>
<dbReference type="InterPro" id="IPR002719">
    <property type="entry name" value="RB_B"/>
</dbReference>
<reference evidence="2 3" key="1">
    <citation type="submission" date="2020-06" db="EMBL/GenBank/DDBJ databases">
        <title>Transcriptomic and genomic resources for Thalictrum thalictroides and T. hernandezii: Facilitating candidate gene discovery in an emerging model plant lineage.</title>
        <authorList>
            <person name="Arias T."/>
            <person name="Riano-Pachon D.M."/>
            <person name="Di Stilio V.S."/>
        </authorList>
    </citation>
    <scope>NUCLEOTIDE SEQUENCE [LARGE SCALE GENOMIC DNA]</scope>
    <source>
        <strain evidence="3">cv. WT478/WT964</strain>
        <tissue evidence="2">Leaves</tissue>
    </source>
</reference>
<accession>A0A7J6UUV9</accession>
<evidence type="ECO:0000313" key="2">
    <source>
        <dbReference type="EMBL" id="KAF5176349.1"/>
    </source>
</evidence>
<proteinExistence type="predicted"/>
<dbReference type="Pfam" id="PF01857">
    <property type="entry name" value="RB_B"/>
    <property type="match status" value="1"/>
</dbReference>
<dbReference type="Gene3D" id="1.10.472.10">
    <property type="entry name" value="Cyclin-like"/>
    <property type="match status" value="1"/>
</dbReference>
<dbReference type="PANTHER" id="PTHR13742">
    <property type="entry name" value="RETINOBLASTOMA-ASSOCIATED PROTEIN RB -RELATED"/>
    <property type="match status" value="1"/>
</dbReference>
<evidence type="ECO:0000259" key="1">
    <source>
        <dbReference type="Pfam" id="PF01857"/>
    </source>
</evidence>
<dbReference type="PANTHER" id="PTHR13742:SF17">
    <property type="entry name" value="RE32990P-RELATED"/>
    <property type="match status" value="1"/>
</dbReference>
<dbReference type="GO" id="GO:2000134">
    <property type="term" value="P:negative regulation of G1/S transition of mitotic cell cycle"/>
    <property type="evidence" value="ECO:0007669"/>
    <property type="project" value="TreeGrafter"/>
</dbReference>
<dbReference type="GO" id="GO:0000785">
    <property type="term" value="C:chromatin"/>
    <property type="evidence" value="ECO:0007669"/>
    <property type="project" value="TreeGrafter"/>
</dbReference>
<protein>
    <submittedName>
        <fullName evidence="2">Retinoblastoma-related protein</fullName>
    </submittedName>
</protein>
<dbReference type="EMBL" id="JABWDY010042854">
    <property type="protein sequence ID" value="KAF5176349.1"/>
    <property type="molecule type" value="Genomic_DNA"/>
</dbReference>